<dbReference type="GO" id="GO:0046872">
    <property type="term" value="F:metal ion binding"/>
    <property type="evidence" value="ECO:0007669"/>
    <property type="project" value="UniProtKB-KW"/>
</dbReference>
<proteinExistence type="predicted"/>
<dbReference type="Pfam" id="PF01557">
    <property type="entry name" value="FAA_hydrolase"/>
    <property type="match status" value="1"/>
</dbReference>
<evidence type="ECO:0000313" key="4">
    <source>
        <dbReference type="Proteomes" id="UP000325606"/>
    </source>
</evidence>
<protein>
    <submittedName>
        <fullName evidence="3">Fumarylacetoacetate hydrolase family protein</fullName>
    </submittedName>
</protein>
<evidence type="ECO:0000259" key="2">
    <source>
        <dbReference type="Pfam" id="PF01557"/>
    </source>
</evidence>
<dbReference type="SUPFAM" id="SSF56529">
    <property type="entry name" value="FAH"/>
    <property type="match status" value="1"/>
</dbReference>
<dbReference type="Proteomes" id="UP000325606">
    <property type="component" value="Chromosome"/>
</dbReference>
<dbReference type="RefSeq" id="WP_151057910.1">
    <property type="nucleotide sequence ID" value="NZ_CP044222.1"/>
</dbReference>
<keyword evidence="3" id="KW-0378">Hydrolase</keyword>
<dbReference type="PANTHER" id="PTHR11820:SF7">
    <property type="entry name" value="ACYLPYRUVASE FAHD1, MITOCHONDRIAL"/>
    <property type="match status" value="1"/>
</dbReference>
<keyword evidence="4" id="KW-1185">Reference proteome</keyword>
<dbReference type="InterPro" id="IPR011234">
    <property type="entry name" value="Fumarylacetoacetase-like_C"/>
</dbReference>
<dbReference type="InterPro" id="IPR036663">
    <property type="entry name" value="Fumarylacetoacetase_C_sf"/>
</dbReference>
<dbReference type="KEGG" id="nik:F5I99_16515"/>
<organism evidence="3 4">
    <name type="scientific">Nitrincola iocasae</name>
    <dbReference type="NCBI Taxonomy" id="2614693"/>
    <lineage>
        <taxon>Bacteria</taxon>
        <taxon>Pseudomonadati</taxon>
        <taxon>Pseudomonadota</taxon>
        <taxon>Gammaproteobacteria</taxon>
        <taxon>Oceanospirillales</taxon>
        <taxon>Oceanospirillaceae</taxon>
        <taxon>Nitrincola</taxon>
    </lineage>
</organism>
<name>A0A5J6LHV7_9GAMM</name>
<dbReference type="AlphaFoldDB" id="A0A5J6LHV7"/>
<dbReference type="NCBIfam" id="NF007967">
    <property type="entry name" value="PRK10691.1"/>
    <property type="match status" value="1"/>
</dbReference>
<accession>A0A5J6LHV7</accession>
<dbReference type="Gene3D" id="3.90.850.10">
    <property type="entry name" value="Fumarylacetoacetase-like, C-terminal domain"/>
    <property type="match status" value="1"/>
</dbReference>
<feature type="domain" description="Fumarylacetoacetase-like C-terminal" evidence="2">
    <location>
        <begin position="18"/>
        <end position="218"/>
    </location>
</feature>
<gene>
    <name evidence="3" type="ORF">F5I99_16515</name>
</gene>
<dbReference type="PANTHER" id="PTHR11820">
    <property type="entry name" value="ACYLPYRUVASE"/>
    <property type="match status" value="1"/>
</dbReference>
<dbReference type="EMBL" id="CP044222">
    <property type="protein sequence ID" value="QEW07963.1"/>
    <property type="molecule type" value="Genomic_DNA"/>
</dbReference>
<reference evidence="3 4" key="1">
    <citation type="submission" date="2019-09" db="EMBL/GenBank/DDBJ databases">
        <title>Nitrincola iocasae sp. nov., a bacterium isolated from the sediment collected at a cold seep field in South China Sea.</title>
        <authorList>
            <person name="Zhang H."/>
            <person name="Wang H."/>
            <person name="Li C."/>
        </authorList>
    </citation>
    <scope>NUCLEOTIDE SEQUENCE [LARGE SCALE GENOMIC DNA]</scope>
    <source>
        <strain evidence="3 4">KXZD1103</strain>
    </source>
</reference>
<sequence>MDYQHQFLEGQTHLPAGKVVCIGRNYAEHAKELNNPVPDEPLLFIKPSTAIIPLSQPIALPQGRGGLHYETEVAILIGERLTHASEADVVTAIAGVGLALDLTLRDLQSTLKAKGLPWEKAKAFDGSCSLSAFVAPAGLDLTQLELTLRINDQIRQQGNTAQMLLPVTALLAYISAWFTLLPGDVVLTGTPAGVGQLNSGDKLSLQLDQVITAETRVV</sequence>
<evidence type="ECO:0000256" key="1">
    <source>
        <dbReference type="ARBA" id="ARBA00022723"/>
    </source>
</evidence>
<keyword evidence="1" id="KW-0479">Metal-binding</keyword>
<evidence type="ECO:0000313" key="3">
    <source>
        <dbReference type="EMBL" id="QEW07963.1"/>
    </source>
</evidence>
<dbReference type="GO" id="GO:0018773">
    <property type="term" value="F:acetylpyruvate hydrolase activity"/>
    <property type="evidence" value="ECO:0007669"/>
    <property type="project" value="TreeGrafter"/>
</dbReference>